<sequence>MAGLALSSLFGLSFSAGAATFFAPCAFPLLPGYLSYFLSDTVSAVDGGSPASATGTSTVVARIRRPLTRAVLFSAFAGAGMTVVYGSLAGTTAFLGAQALAEIALMELIVGSFFVVAGSLMVADWKPSQSIVRLPERKRSLSGFFAFGALYAGAAAGCTAPLFIAIILQGMSAGPLLGAASALTYAVGMNSMLAVFTCVTSLGGSSITATLRSHTRTIYRIAGGLLVCSGAAEIYYYFYGFPEVLPQ</sequence>
<feature type="transmembrane region" description="Helical" evidence="1">
    <location>
        <begin position="217"/>
        <end position="238"/>
    </location>
</feature>
<dbReference type="OrthoDB" id="205803at2157"/>
<dbReference type="RefSeq" id="WP_099256105.1">
    <property type="nucleotide sequence ID" value="NZ_NHOA01000122.1"/>
</dbReference>
<keyword evidence="3" id="KW-1185">Reference proteome</keyword>
<feature type="transmembrane region" description="Helical" evidence="1">
    <location>
        <begin position="144"/>
        <end position="170"/>
    </location>
</feature>
<dbReference type="AlphaFoldDB" id="A0A2G1WGK0"/>
<keyword evidence="1" id="KW-0472">Membrane</keyword>
<accession>A0A2G1WGK0</accession>
<name>A0A2G1WGK0_9EURY</name>
<evidence type="ECO:0000313" key="3">
    <source>
        <dbReference type="Proteomes" id="UP000222824"/>
    </source>
</evidence>
<keyword evidence="1" id="KW-0812">Transmembrane</keyword>
<dbReference type="EMBL" id="NHOA01000122">
    <property type="protein sequence ID" value="PHQ38075.1"/>
    <property type="molecule type" value="Genomic_DNA"/>
</dbReference>
<proteinExistence type="predicted"/>
<protein>
    <submittedName>
        <fullName evidence="2">Uncharacterized protein</fullName>
    </submittedName>
</protein>
<dbReference type="Proteomes" id="UP000222824">
    <property type="component" value="Unassembled WGS sequence"/>
</dbReference>
<feature type="transmembrane region" description="Helical" evidence="1">
    <location>
        <begin position="182"/>
        <end position="205"/>
    </location>
</feature>
<reference evidence="2 3" key="1">
    <citation type="journal article" date="2014" name="Front. Microbiol.">
        <title>Population and genomic analysis of the genus Halorubrum.</title>
        <authorList>
            <person name="Fullmer M.S."/>
            <person name="Soucy S.M."/>
            <person name="Swithers K.S."/>
            <person name="Makkay A.M."/>
            <person name="Wheeler R."/>
            <person name="Ventosa A."/>
            <person name="Gogarten J.P."/>
            <person name="Papke R.T."/>
        </authorList>
    </citation>
    <scope>NUCLEOTIDE SEQUENCE [LARGE SCALE GENOMIC DNA]</scope>
    <source>
        <strain evidence="2 3">C49</strain>
    </source>
</reference>
<feature type="transmembrane region" description="Helical" evidence="1">
    <location>
        <begin position="70"/>
        <end position="97"/>
    </location>
</feature>
<organism evidence="2 3">
    <name type="scientific">Halorubrum persicum</name>
    <dbReference type="NCBI Taxonomy" id="1383844"/>
    <lineage>
        <taxon>Archaea</taxon>
        <taxon>Methanobacteriati</taxon>
        <taxon>Methanobacteriota</taxon>
        <taxon>Stenosarchaea group</taxon>
        <taxon>Halobacteria</taxon>
        <taxon>Halobacteriales</taxon>
        <taxon>Haloferacaceae</taxon>
        <taxon>Halorubrum</taxon>
    </lineage>
</organism>
<keyword evidence="1" id="KW-1133">Transmembrane helix</keyword>
<gene>
    <name evidence="2" type="ORF">DJ69_13500</name>
</gene>
<feature type="transmembrane region" description="Helical" evidence="1">
    <location>
        <begin position="103"/>
        <end position="123"/>
    </location>
</feature>
<comment type="caution">
    <text evidence="2">The sequence shown here is derived from an EMBL/GenBank/DDBJ whole genome shotgun (WGS) entry which is preliminary data.</text>
</comment>
<evidence type="ECO:0000313" key="2">
    <source>
        <dbReference type="EMBL" id="PHQ38075.1"/>
    </source>
</evidence>
<evidence type="ECO:0000256" key="1">
    <source>
        <dbReference type="SAM" id="Phobius"/>
    </source>
</evidence>